<sequence>MPAATRLGDRCTGHGCWPPRPSTGASSTVFINGIGAHRQGDGWATHCCGPACHASALAQGSASVFVNGRALGRISDPVACGSRVAQGSPNVFAG</sequence>
<gene>
    <name evidence="1" type="ORF">HW932_12435</name>
</gene>
<dbReference type="Pfam" id="PF05488">
    <property type="entry name" value="PAAR_motif"/>
    <property type="match status" value="1"/>
</dbReference>
<evidence type="ECO:0000313" key="2">
    <source>
        <dbReference type="Proteomes" id="UP000592294"/>
    </source>
</evidence>
<protein>
    <submittedName>
        <fullName evidence="1">PAAR domain-containing protein</fullName>
    </submittedName>
</protein>
<dbReference type="EMBL" id="JABZEO010000007">
    <property type="protein sequence ID" value="NVZ10068.1"/>
    <property type="molecule type" value="Genomic_DNA"/>
</dbReference>
<reference evidence="1 2" key="1">
    <citation type="submission" date="2020-06" db="EMBL/GenBank/DDBJ databases">
        <title>Whole-genome sequence of Allochromatium humboldtianum DSM 21881, type strain.</title>
        <authorList>
            <person name="Kyndt J.A."/>
            <person name="Meyer T.E."/>
        </authorList>
    </citation>
    <scope>NUCLEOTIDE SEQUENCE [LARGE SCALE GENOMIC DNA]</scope>
    <source>
        <strain evidence="1 2">DSM 21881</strain>
    </source>
</reference>
<keyword evidence="2" id="KW-1185">Reference proteome</keyword>
<dbReference type="CDD" id="cd14737">
    <property type="entry name" value="PAAR_1"/>
    <property type="match status" value="1"/>
</dbReference>
<comment type="caution">
    <text evidence="1">The sequence shown here is derived from an EMBL/GenBank/DDBJ whole genome shotgun (WGS) entry which is preliminary data.</text>
</comment>
<accession>A0A850R9V2</accession>
<dbReference type="Proteomes" id="UP000592294">
    <property type="component" value="Unassembled WGS sequence"/>
</dbReference>
<name>A0A850R9V2_9GAMM</name>
<dbReference type="Gene3D" id="2.60.200.60">
    <property type="match status" value="1"/>
</dbReference>
<organism evidence="1 2">
    <name type="scientific">Allochromatium humboldtianum</name>
    <dbReference type="NCBI Taxonomy" id="504901"/>
    <lineage>
        <taxon>Bacteria</taxon>
        <taxon>Pseudomonadati</taxon>
        <taxon>Pseudomonadota</taxon>
        <taxon>Gammaproteobacteria</taxon>
        <taxon>Chromatiales</taxon>
        <taxon>Chromatiaceae</taxon>
        <taxon>Allochromatium</taxon>
    </lineage>
</organism>
<evidence type="ECO:0000313" key="1">
    <source>
        <dbReference type="EMBL" id="NVZ10068.1"/>
    </source>
</evidence>
<dbReference type="RefSeq" id="WP_176976803.1">
    <property type="nucleotide sequence ID" value="NZ_JABZEO010000007.1"/>
</dbReference>
<dbReference type="InterPro" id="IPR008727">
    <property type="entry name" value="PAAR_motif"/>
</dbReference>
<proteinExistence type="predicted"/>
<dbReference type="AlphaFoldDB" id="A0A850R9V2"/>